<keyword evidence="1" id="KW-0479">Metal-binding</keyword>
<reference evidence="9" key="1">
    <citation type="journal article" date="2021" name="IMA Fungus">
        <title>Genomic characterization of three marine fungi, including Emericellopsis atlantica sp. nov. with signatures of a generalist lifestyle and marine biomass degradation.</title>
        <authorList>
            <person name="Hagestad O.C."/>
            <person name="Hou L."/>
            <person name="Andersen J.H."/>
            <person name="Hansen E.H."/>
            <person name="Altermark B."/>
            <person name="Li C."/>
            <person name="Kuhnert E."/>
            <person name="Cox R.J."/>
            <person name="Crous P.W."/>
            <person name="Spatafora J.W."/>
            <person name="Lail K."/>
            <person name="Amirebrahimi M."/>
            <person name="Lipzen A."/>
            <person name="Pangilinan J."/>
            <person name="Andreopoulos W."/>
            <person name="Hayes R.D."/>
            <person name="Ng V."/>
            <person name="Grigoriev I.V."/>
            <person name="Jackson S.A."/>
            <person name="Sutton T.D.S."/>
            <person name="Dobson A.D.W."/>
            <person name="Rama T."/>
        </authorList>
    </citation>
    <scope>NUCLEOTIDE SEQUENCE</scope>
    <source>
        <strain evidence="9">TRa018bII</strain>
    </source>
</reference>
<dbReference type="PROSITE" id="PS50157">
    <property type="entry name" value="ZINC_FINGER_C2H2_2"/>
    <property type="match status" value="2"/>
</dbReference>
<feature type="compositionally biased region" description="Low complexity" evidence="7">
    <location>
        <begin position="31"/>
        <end position="51"/>
    </location>
</feature>
<feature type="region of interest" description="Disordered" evidence="7">
    <location>
        <begin position="203"/>
        <end position="255"/>
    </location>
</feature>
<dbReference type="Pfam" id="PF00096">
    <property type="entry name" value="zf-C2H2"/>
    <property type="match status" value="1"/>
</dbReference>
<dbReference type="SUPFAM" id="SSF57667">
    <property type="entry name" value="beta-beta-alpha zinc fingers"/>
    <property type="match status" value="1"/>
</dbReference>
<feature type="domain" description="C2H2-type" evidence="8">
    <location>
        <begin position="180"/>
        <end position="209"/>
    </location>
</feature>
<feature type="region of interest" description="Disordered" evidence="7">
    <location>
        <begin position="1"/>
        <end position="103"/>
    </location>
</feature>
<accession>A0A9P8C311</accession>
<evidence type="ECO:0000256" key="4">
    <source>
        <dbReference type="ARBA" id="ARBA00022833"/>
    </source>
</evidence>
<dbReference type="GO" id="GO:0008270">
    <property type="term" value="F:zinc ion binding"/>
    <property type="evidence" value="ECO:0007669"/>
    <property type="project" value="UniProtKB-KW"/>
</dbReference>
<evidence type="ECO:0000313" key="10">
    <source>
        <dbReference type="Proteomes" id="UP000824998"/>
    </source>
</evidence>
<sequence length="324" mass="35461">MTTRPSMHARDSSGRQVSLLNDEPSQHRHSSSSIFSSRSISDLSPSSCSGSPPTPALMRADSFDSQHTNDAASPITPHSELRRQNSFPNGAPSHTAHSHFDYRERTPSYDDFAVPQYGMRSTPAYGEAYDDEAYHHGSLLERGGKRFSCRYRDTLGCEKTFTTSGHASRHSKIHTAEKAVPCTFQGCQKKFTRNDNMKQHLETHYRDRSRSSALSKSGANPPVLTLRAGIRKSGRAASRPTTPPTRNASTAGMPPIIDPALYSPIDWHRPAVQRTFQPPDSPHAFEQSLSPTSNGGLDALAMASTITINRALRDSASNVTSQGP</sequence>
<dbReference type="PANTHER" id="PTHR14003:SF19">
    <property type="entry name" value="YY2 TRANSCRIPTION FACTOR"/>
    <property type="match status" value="1"/>
</dbReference>
<comment type="caution">
    <text evidence="9">The sequence shown here is derived from an EMBL/GenBank/DDBJ whole genome shotgun (WGS) entry which is preliminary data.</text>
</comment>
<dbReference type="FunFam" id="3.30.160.60:FF:001075">
    <property type="entry name" value="Zinc finger, C2H2-type/integrase, DNA-binding protein"/>
    <property type="match status" value="1"/>
</dbReference>
<protein>
    <recommendedName>
        <fullName evidence="5">C2H2 type master regulator of conidiophore development brlA</fullName>
    </recommendedName>
</protein>
<dbReference type="GO" id="GO:0005667">
    <property type="term" value="C:transcription regulator complex"/>
    <property type="evidence" value="ECO:0007669"/>
    <property type="project" value="TreeGrafter"/>
</dbReference>
<dbReference type="SMART" id="SM00355">
    <property type="entry name" value="ZnF_C2H2"/>
    <property type="match status" value="2"/>
</dbReference>
<evidence type="ECO:0000256" key="2">
    <source>
        <dbReference type="ARBA" id="ARBA00022737"/>
    </source>
</evidence>
<dbReference type="AlphaFoldDB" id="A0A9P8C311"/>
<dbReference type="PANTHER" id="PTHR14003">
    <property type="entry name" value="TRANSCRIPTIONAL REPRESSOR PROTEIN YY"/>
    <property type="match status" value="1"/>
</dbReference>
<dbReference type="GO" id="GO:0000978">
    <property type="term" value="F:RNA polymerase II cis-regulatory region sequence-specific DNA binding"/>
    <property type="evidence" value="ECO:0007669"/>
    <property type="project" value="TreeGrafter"/>
</dbReference>
<dbReference type="GO" id="GO:0000981">
    <property type="term" value="F:DNA-binding transcription factor activity, RNA polymerase II-specific"/>
    <property type="evidence" value="ECO:0007669"/>
    <property type="project" value="TreeGrafter"/>
</dbReference>
<evidence type="ECO:0000313" key="9">
    <source>
        <dbReference type="EMBL" id="KAG9232078.1"/>
    </source>
</evidence>
<dbReference type="PROSITE" id="PS00028">
    <property type="entry name" value="ZINC_FINGER_C2H2_1"/>
    <property type="match status" value="1"/>
</dbReference>
<evidence type="ECO:0000259" key="8">
    <source>
        <dbReference type="PROSITE" id="PS50157"/>
    </source>
</evidence>
<evidence type="ECO:0000256" key="5">
    <source>
        <dbReference type="ARBA" id="ARBA00044085"/>
    </source>
</evidence>
<keyword evidence="10" id="KW-1185">Reference proteome</keyword>
<dbReference type="GO" id="GO:0000785">
    <property type="term" value="C:chromatin"/>
    <property type="evidence" value="ECO:0007669"/>
    <property type="project" value="TreeGrafter"/>
</dbReference>
<dbReference type="Proteomes" id="UP000824998">
    <property type="component" value="Unassembled WGS sequence"/>
</dbReference>
<evidence type="ECO:0000256" key="7">
    <source>
        <dbReference type="SAM" id="MobiDB-lite"/>
    </source>
</evidence>
<dbReference type="EMBL" id="MU251566">
    <property type="protein sequence ID" value="KAG9232078.1"/>
    <property type="molecule type" value="Genomic_DNA"/>
</dbReference>
<feature type="domain" description="C2H2-type" evidence="8">
    <location>
        <begin position="147"/>
        <end position="179"/>
    </location>
</feature>
<dbReference type="Gene3D" id="3.30.160.60">
    <property type="entry name" value="Classic Zinc Finger"/>
    <property type="match status" value="2"/>
</dbReference>
<keyword evidence="3 6" id="KW-0863">Zinc-finger</keyword>
<organism evidence="9 10">
    <name type="scientific">Amylocarpus encephaloides</name>
    <dbReference type="NCBI Taxonomy" id="45428"/>
    <lineage>
        <taxon>Eukaryota</taxon>
        <taxon>Fungi</taxon>
        <taxon>Dikarya</taxon>
        <taxon>Ascomycota</taxon>
        <taxon>Pezizomycotina</taxon>
        <taxon>Leotiomycetes</taxon>
        <taxon>Helotiales</taxon>
        <taxon>Helotiales incertae sedis</taxon>
        <taxon>Amylocarpus</taxon>
    </lineage>
</organism>
<dbReference type="OrthoDB" id="6365676at2759"/>
<dbReference type="InterPro" id="IPR036236">
    <property type="entry name" value="Znf_C2H2_sf"/>
</dbReference>
<evidence type="ECO:0000256" key="3">
    <source>
        <dbReference type="ARBA" id="ARBA00022771"/>
    </source>
</evidence>
<gene>
    <name evidence="9" type="ORF">BJ875DRAFT_96393</name>
</gene>
<proteinExistence type="predicted"/>
<keyword evidence="2" id="KW-0677">Repeat</keyword>
<evidence type="ECO:0000256" key="6">
    <source>
        <dbReference type="PROSITE-ProRule" id="PRU00042"/>
    </source>
</evidence>
<name>A0A9P8C311_9HELO</name>
<dbReference type="InterPro" id="IPR013087">
    <property type="entry name" value="Znf_C2H2_type"/>
</dbReference>
<evidence type="ECO:0000256" key="1">
    <source>
        <dbReference type="ARBA" id="ARBA00022723"/>
    </source>
</evidence>
<keyword evidence="4" id="KW-0862">Zinc</keyword>